<gene>
    <name evidence="1" type="ORF">ACI1P1_15380</name>
</gene>
<dbReference type="Proteomes" id="UP001631969">
    <property type="component" value="Unassembled WGS sequence"/>
</dbReference>
<keyword evidence="2" id="KW-1185">Reference proteome</keyword>
<keyword evidence="1" id="KW-0645">Protease</keyword>
<evidence type="ECO:0000313" key="2">
    <source>
        <dbReference type="Proteomes" id="UP001631969"/>
    </source>
</evidence>
<accession>A0ACC7NY26</accession>
<keyword evidence="1" id="KW-0378">Hydrolase</keyword>
<evidence type="ECO:0000313" key="1">
    <source>
        <dbReference type="EMBL" id="MFM9329676.1"/>
    </source>
</evidence>
<organism evidence="1 2">
    <name type="scientific">Paenibacillus mesotrionivorans</name>
    <dbReference type="NCBI Taxonomy" id="3160968"/>
    <lineage>
        <taxon>Bacteria</taxon>
        <taxon>Bacillati</taxon>
        <taxon>Bacillota</taxon>
        <taxon>Bacilli</taxon>
        <taxon>Bacillales</taxon>
        <taxon>Paenibacillaceae</taxon>
        <taxon>Paenibacillus</taxon>
    </lineage>
</organism>
<comment type="caution">
    <text evidence="1">The sequence shown here is derived from an EMBL/GenBank/DDBJ whole genome shotgun (WGS) entry which is preliminary data.</text>
</comment>
<protein>
    <submittedName>
        <fullName evidence="1">Site-2 protease family protein</fullName>
    </submittedName>
</protein>
<sequence length="235" mass="26745">MNNLFGIQFDVLPFYLIVIVLAFTLHEFAHAYVADRFGDPTPRSMGRLTLNPRVHIDIMGILLVFLAGFGWARPVLIRSSFFKKPRLMSVLVSVAGPLSNLVLAVVGVLTAFLLSHFNAYEAMSVGVFRAVSIFLQMHILLNLGLFIFNLLPLPPLDGYRIIYEFLPVQWRERMRTFEQYAVLVFLVIVLIHPLYSVTLGPVLDLRWDLLRGINQLFVMLFGSHEQLSKIGILML</sequence>
<reference evidence="1" key="1">
    <citation type="submission" date="2024-12" db="EMBL/GenBank/DDBJ databases">
        <authorList>
            <person name="Wu N."/>
        </authorList>
    </citation>
    <scope>NUCLEOTIDE SEQUENCE</scope>
    <source>
        <strain evidence="1">P15</strain>
    </source>
</reference>
<proteinExistence type="predicted"/>
<name>A0ACC7NY26_9BACL</name>
<dbReference type="EMBL" id="JBJURJ010000009">
    <property type="protein sequence ID" value="MFM9329676.1"/>
    <property type="molecule type" value="Genomic_DNA"/>
</dbReference>